<dbReference type="Pfam" id="PF13350">
    <property type="entry name" value="Y_phosphatase3"/>
    <property type="match status" value="1"/>
</dbReference>
<evidence type="ECO:0000313" key="1">
    <source>
        <dbReference type="EMBL" id="ERL64350.1"/>
    </source>
</evidence>
<dbReference type="AlphaFoldDB" id="U4TLT5"/>
<protein>
    <submittedName>
        <fullName evidence="1">Protein-tyrosine phosphatase</fullName>
    </submittedName>
</protein>
<accession>U4TLT5</accession>
<reference evidence="2" key="1">
    <citation type="journal article" date="2013" name="Genome Announc.">
        <title>Whole-Genome Sequencing of Lactobacillus shenzhenensis Strain LY-73T.</title>
        <authorList>
            <person name="Lin Z."/>
            <person name="Liu Z."/>
            <person name="Yang R."/>
            <person name="Zou Y."/>
            <person name="Wan D."/>
            <person name="Chen J."/>
            <person name="Guo M."/>
            <person name="Zhao J."/>
            <person name="Fang C."/>
            <person name="Yang R."/>
            <person name="Liu F."/>
        </authorList>
    </citation>
    <scope>NUCLEOTIDE SEQUENCE [LARGE SCALE GENOMIC DNA]</scope>
    <source>
        <strain evidence="2">LY-73</strain>
    </source>
</reference>
<dbReference type="RefSeq" id="WP_022530344.1">
    <property type="nucleotide sequence ID" value="NZ_KI271599.1"/>
</dbReference>
<dbReference type="PROSITE" id="PS00383">
    <property type="entry name" value="TYR_PHOSPHATASE_1"/>
    <property type="match status" value="1"/>
</dbReference>
<dbReference type="InterPro" id="IPR026893">
    <property type="entry name" value="Tyr/Ser_Pase_IphP-type"/>
</dbReference>
<dbReference type="Proteomes" id="UP000030647">
    <property type="component" value="Unassembled WGS sequence"/>
</dbReference>
<dbReference type="InterPro" id="IPR016130">
    <property type="entry name" value="Tyr_Pase_AS"/>
</dbReference>
<gene>
    <name evidence="1" type="ORF">L248_1012</name>
</gene>
<dbReference type="GO" id="GO:0004721">
    <property type="term" value="F:phosphoprotein phosphatase activity"/>
    <property type="evidence" value="ECO:0007669"/>
    <property type="project" value="InterPro"/>
</dbReference>
<dbReference type="InterPro" id="IPR029021">
    <property type="entry name" value="Prot-tyrosine_phosphatase-like"/>
</dbReference>
<dbReference type="Gene3D" id="3.90.190.10">
    <property type="entry name" value="Protein tyrosine phosphatase superfamily"/>
    <property type="match status" value="1"/>
</dbReference>
<proteinExistence type="predicted"/>
<keyword evidence="2" id="KW-1185">Reference proteome</keyword>
<evidence type="ECO:0000313" key="2">
    <source>
        <dbReference type="Proteomes" id="UP000030647"/>
    </source>
</evidence>
<name>U4TLT5_9LACO</name>
<sequence>MAKLINRVVPVDGSVNLRELGGIATTDGRHIKTQQVLRSGSMSGITLRGQQQLWDYGVRVVIDFRSLSETQMAPDRLPGEVHYYHDPVYAMTAGDQDTAWQRVKDFFGGGKKTKLEHFHYADGLAGLYQQIILDPFSQHAYSFMFQQLLANTTPGHSVVFHCAAGKDRTGMGAALIEKALGVADDLIVQDYLLTNLVLGGMSEADVTKFLADPHVDSRVTRMNLMQGEAAAMPAIFHAIDTIYGSFAGFWQNALRLKPVQLTALRQRYLE</sequence>
<dbReference type="OrthoDB" id="1188001at2"/>
<dbReference type="STRING" id="1231336.L248_1012"/>
<organism evidence="1 2">
    <name type="scientific">Schleiferilactobacillus shenzhenensis LY-73</name>
    <dbReference type="NCBI Taxonomy" id="1231336"/>
    <lineage>
        <taxon>Bacteria</taxon>
        <taxon>Bacillati</taxon>
        <taxon>Bacillota</taxon>
        <taxon>Bacilli</taxon>
        <taxon>Lactobacillales</taxon>
        <taxon>Lactobacillaceae</taxon>
        <taxon>Schleiferilactobacillus</taxon>
    </lineage>
</organism>
<dbReference type="EMBL" id="KI271599">
    <property type="protein sequence ID" value="ERL64350.1"/>
    <property type="molecule type" value="Genomic_DNA"/>
</dbReference>
<dbReference type="HOGENOM" id="CLU_057546_0_0_9"/>
<dbReference type="eggNOG" id="COG2365">
    <property type="taxonomic scope" value="Bacteria"/>
</dbReference>
<dbReference type="SUPFAM" id="SSF52799">
    <property type="entry name" value="(Phosphotyrosine protein) phosphatases II"/>
    <property type="match status" value="1"/>
</dbReference>